<dbReference type="InterPro" id="IPR003661">
    <property type="entry name" value="HisK_dim/P_dom"/>
</dbReference>
<evidence type="ECO:0000256" key="4">
    <source>
        <dbReference type="PROSITE-ProRule" id="PRU00169"/>
    </source>
</evidence>
<accession>B1J869</accession>
<dbReference type="InterPro" id="IPR035965">
    <property type="entry name" value="PAS-like_dom_sf"/>
</dbReference>
<dbReference type="Gene3D" id="1.10.287.130">
    <property type="match status" value="1"/>
</dbReference>
<dbReference type="SUPFAM" id="SSF47384">
    <property type="entry name" value="Homodimeric domain of signal transducing histidine kinase"/>
    <property type="match status" value="1"/>
</dbReference>
<dbReference type="AlphaFoldDB" id="B1J869"/>
<dbReference type="SUPFAM" id="SSF55785">
    <property type="entry name" value="PYP-like sensor domain (PAS domain)"/>
    <property type="match status" value="1"/>
</dbReference>
<dbReference type="Pfam" id="PF00072">
    <property type="entry name" value="Response_reg"/>
    <property type="match status" value="1"/>
</dbReference>
<keyword evidence="3 4" id="KW-0597">Phosphoprotein</keyword>
<dbReference type="PROSITE" id="PS50110">
    <property type="entry name" value="RESPONSE_REGULATORY"/>
    <property type="match status" value="1"/>
</dbReference>
<dbReference type="STRING" id="390235.PputW619_2443"/>
<dbReference type="SMART" id="SM00091">
    <property type="entry name" value="PAS"/>
    <property type="match status" value="1"/>
</dbReference>
<feature type="domain" description="Histidine kinase" evidence="5">
    <location>
        <begin position="294"/>
        <end position="518"/>
    </location>
</feature>
<dbReference type="Gene3D" id="3.30.450.20">
    <property type="entry name" value="PAS domain"/>
    <property type="match status" value="2"/>
</dbReference>
<evidence type="ECO:0000256" key="3">
    <source>
        <dbReference type="ARBA" id="ARBA00022553"/>
    </source>
</evidence>
<gene>
    <name evidence="8" type="ordered locus">PputW619_2443</name>
</gene>
<dbReference type="PROSITE" id="PS50112">
    <property type="entry name" value="PAS"/>
    <property type="match status" value="1"/>
</dbReference>
<dbReference type="SUPFAM" id="SSF55874">
    <property type="entry name" value="ATPase domain of HSP90 chaperone/DNA topoisomerase II/histidine kinase"/>
    <property type="match status" value="1"/>
</dbReference>
<dbReference type="NCBIfam" id="TIGR00229">
    <property type="entry name" value="sensory_box"/>
    <property type="match status" value="1"/>
</dbReference>
<dbReference type="PRINTS" id="PR00344">
    <property type="entry name" value="BCTRLSENSOR"/>
</dbReference>
<feature type="domain" description="Response regulatory" evidence="6">
    <location>
        <begin position="539"/>
        <end position="655"/>
    </location>
</feature>
<dbReference type="eggNOG" id="COG4191">
    <property type="taxonomic scope" value="Bacteria"/>
</dbReference>
<feature type="domain" description="PAS" evidence="7">
    <location>
        <begin position="170"/>
        <end position="228"/>
    </location>
</feature>
<feature type="modified residue" description="4-aspartylphosphate" evidence="4">
    <location>
        <position position="589"/>
    </location>
</feature>
<dbReference type="InterPro" id="IPR004358">
    <property type="entry name" value="Sig_transdc_His_kin-like_C"/>
</dbReference>
<dbReference type="Pfam" id="PF02518">
    <property type="entry name" value="HATPase_c"/>
    <property type="match status" value="1"/>
</dbReference>
<dbReference type="InterPro" id="IPR036890">
    <property type="entry name" value="HATPase_C_sf"/>
</dbReference>
<dbReference type="InterPro" id="IPR000014">
    <property type="entry name" value="PAS"/>
</dbReference>
<dbReference type="CDD" id="cd00082">
    <property type="entry name" value="HisKA"/>
    <property type="match status" value="1"/>
</dbReference>
<sequence length="657" mass="73161">MQFDWRDTDLGPLPHWDATLRIAIDMMLMSSFPSAVVWGPNMNVVHNDSYVALIGGLDQALGMRFDSLWNSVWDDIGPWVFKALEGGTSFVEDQPHQIKCAKTGALRLYVFSYAPIRDEQHEVVGMLHTVIQSSDSVAAHDRWREQAQAFERQMARYMADRDYMWRLSRDAMLTVSLDLKMIAANPAWHRALGWSELQVQGTSILDLVHPADRDEVEAAAIDFVNDRGPSELETRVRHVDGHYRWFHWSGSFDGSVLTAVGRDITDDREEAMRQSQVLLRNTQRLEAVGQVAGGLAHEMNNLLSGIGGSLELLQRRMSQGRMELIDSYVEMARDSVQRAMSLTHRLLAFSRHQPLAAAPLNINCQLTAMEPMLRHVLGAEVCLSWELDVEPWTVCLDVCQLENSLINLCANAREACLGRGNVAIRTINTRLASAFPEEGGLPPGDYLGLQVMDDGHGMPAEDVARAFEPFFTSKPIGRGSGMGLAMVHGFVGQSGGYVWIESSPDQGTKVCMLFPRCLEEIPQAPAVPVPQTSLANGQRVLLIDDEHSLRTVMGEYLRERGFTVTDVRDANTALECFRQDGPFDLVITDIGLPGGLSGRQMARAMRTIKPDQKILYITGYVDQPLEPHILEMPGTALLIKPFELSTLADQALLLLDE</sequence>
<keyword evidence="8" id="KW-0418">Kinase</keyword>
<dbReference type="PROSITE" id="PS50109">
    <property type="entry name" value="HIS_KIN"/>
    <property type="match status" value="1"/>
</dbReference>
<evidence type="ECO:0000256" key="1">
    <source>
        <dbReference type="ARBA" id="ARBA00000085"/>
    </source>
</evidence>
<protein>
    <recommendedName>
        <fullName evidence="2">histidine kinase</fullName>
        <ecNumber evidence="2">2.7.13.3</ecNumber>
    </recommendedName>
</protein>
<dbReference type="KEGG" id="ppw:PputW619_2443"/>
<comment type="catalytic activity">
    <reaction evidence="1">
        <text>ATP + protein L-histidine = ADP + protein N-phospho-L-histidine.</text>
        <dbReference type="EC" id="2.7.13.3"/>
    </reaction>
</comment>
<evidence type="ECO:0000256" key="2">
    <source>
        <dbReference type="ARBA" id="ARBA00012438"/>
    </source>
</evidence>
<dbReference type="InterPro" id="IPR001789">
    <property type="entry name" value="Sig_transdc_resp-reg_receiver"/>
</dbReference>
<dbReference type="InterPro" id="IPR011006">
    <property type="entry name" value="CheY-like_superfamily"/>
</dbReference>
<dbReference type="HOGENOM" id="CLU_000445_114_51_6"/>
<dbReference type="SUPFAM" id="SSF52172">
    <property type="entry name" value="CheY-like"/>
    <property type="match status" value="1"/>
</dbReference>
<dbReference type="PANTHER" id="PTHR43065">
    <property type="entry name" value="SENSOR HISTIDINE KINASE"/>
    <property type="match status" value="1"/>
</dbReference>
<dbReference type="InterPro" id="IPR005467">
    <property type="entry name" value="His_kinase_dom"/>
</dbReference>
<dbReference type="Gene3D" id="3.40.50.2300">
    <property type="match status" value="1"/>
</dbReference>
<evidence type="ECO:0000259" key="5">
    <source>
        <dbReference type="PROSITE" id="PS50109"/>
    </source>
</evidence>
<dbReference type="InterPro" id="IPR036097">
    <property type="entry name" value="HisK_dim/P_sf"/>
</dbReference>
<evidence type="ECO:0000259" key="7">
    <source>
        <dbReference type="PROSITE" id="PS50112"/>
    </source>
</evidence>
<dbReference type="EC" id="2.7.13.3" evidence="2"/>
<dbReference type="GO" id="GO:0000155">
    <property type="term" value="F:phosphorelay sensor kinase activity"/>
    <property type="evidence" value="ECO:0007669"/>
    <property type="project" value="InterPro"/>
</dbReference>
<evidence type="ECO:0000259" key="6">
    <source>
        <dbReference type="PROSITE" id="PS50110"/>
    </source>
</evidence>
<dbReference type="SMART" id="SM00448">
    <property type="entry name" value="REC"/>
    <property type="match status" value="1"/>
</dbReference>
<proteinExistence type="predicted"/>
<reference evidence="8" key="1">
    <citation type="submission" date="2008-02" db="EMBL/GenBank/DDBJ databases">
        <title>Complete sequence of Psuedomonas putida W619.</title>
        <authorList>
            <consortium name="US DOE Joint Genome Institute"/>
            <person name="Copeland A."/>
            <person name="Lucas S."/>
            <person name="Lapidus A."/>
            <person name="Barry K."/>
            <person name="Detter J.C."/>
            <person name="Glavina del Rio T."/>
            <person name="Dalin E."/>
            <person name="Tice H."/>
            <person name="Pitluck S."/>
            <person name="Chain P."/>
            <person name="Malfatti S."/>
            <person name="Shin M."/>
            <person name="Vergez L."/>
            <person name="Schmutz J."/>
            <person name="Larimer F."/>
            <person name="Land M."/>
            <person name="Hauser L."/>
            <person name="Kyrpides N."/>
            <person name="Kim E."/>
            <person name="Taghavi S."/>
            <person name="Vangronsveld D."/>
            <person name="van der Lelie D."/>
            <person name="Richardson P."/>
        </authorList>
    </citation>
    <scope>NUCLEOTIDE SEQUENCE</scope>
    <source>
        <strain evidence="8">W619</strain>
    </source>
</reference>
<dbReference type="SMART" id="SM00388">
    <property type="entry name" value="HisKA"/>
    <property type="match status" value="1"/>
</dbReference>
<organism evidence="8">
    <name type="scientific">Pseudomonas putida (strain W619)</name>
    <dbReference type="NCBI Taxonomy" id="390235"/>
    <lineage>
        <taxon>Bacteria</taxon>
        <taxon>Pseudomonadati</taxon>
        <taxon>Pseudomonadota</taxon>
        <taxon>Gammaproteobacteria</taxon>
        <taxon>Pseudomonadales</taxon>
        <taxon>Pseudomonadaceae</taxon>
        <taxon>Pseudomonas</taxon>
    </lineage>
</organism>
<dbReference type="Gene3D" id="3.30.565.10">
    <property type="entry name" value="Histidine kinase-like ATPase, C-terminal domain"/>
    <property type="match status" value="1"/>
</dbReference>
<dbReference type="CDD" id="cd00130">
    <property type="entry name" value="PAS"/>
    <property type="match status" value="1"/>
</dbReference>
<dbReference type="SMART" id="SM00387">
    <property type="entry name" value="HATPase_c"/>
    <property type="match status" value="1"/>
</dbReference>
<keyword evidence="8" id="KW-0808">Transferase</keyword>
<dbReference type="Pfam" id="PF00512">
    <property type="entry name" value="HisKA"/>
    <property type="match status" value="1"/>
</dbReference>
<dbReference type="InterPro" id="IPR003594">
    <property type="entry name" value="HATPase_dom"/>
</dbReference>
<name>B1J869_PSEPW</name>
<dbReference type="PANTHER" id="PTHR43065:SF42">
    <property type="entry name" value="TWO-COMPONENT SENSOR PPRA"/>
    <property type="match status" value="1"/>
</dbReference>
<dbReference type="InterPro" id="IPR013655">
    <property type="entry name" value="PAS_fold_3"/>
</dbReference>
<evidence type="ECO:0000313" key="8">
    <source>
        <dbReference type="EMBL" id="ACA72943.1"/>
    </source>
</evidence>
<dbReference type="EMBL" id="CP000949">
    <property type="protein sequence ID" value="ACA72943.1"/>
    <property type="molecule type" value="Genomic_DNA"/>
</dbReference>
<dbReference type="Pfam" id="PF08447">
    <property type="entry name" value="PAS_3"/>
    <property type="match status" value="1"/>
</dbReference>